<proteinExistence type="predicted"/>
<keyword evidence="2" id="KW-1185">Reference proteome</keyword>
<feature type="non-terminal residue" evidence="1">
    <location>
        <position position="60"/>
    </location>
</feature>
<evidence type="ECO:0000313" key="1">
    <source>
        <dbReference type="EMBL" id="QQP42101.1"/>
    </source>
</evidence>
<reference evidence="2" key="1">
    <citation type="submission" date="2021-01" db="EMBL/GenBank/DDBJ databases">
        <title>Caligus Genome Assembly.</title>
        <authorList>
            <person name="Gallardo-Escarate C."/>
        </authorList>
    </citation>
    <scope>NUCLEOTIDE SEQUENCE [LARGE SCALE GENOMIC DNA]</scope>
</reference>
<gene>
    <name evidence="1" type="ORF">FKW44_016658</name>
</gene>
<name>A0A7T8K1I8_CALRO</name>
<dbReference type="AlphaFoldDB" id="A0A7T8K1I8"/>
<accession>A0A7T8K1I8</accession>
<dbReference type="Proteomes" id="UP000595437">
    <property type="component" value="Chromosome 11"/>
</dbReference>
<dbReference type="EMBL" id="CP045900">
    <property type="protein sequence ID" value="QQP42101.1"/>
    <property type="molecule type" value="Genomic_DNA"/>
</dbReference>
<evidence type="ECO:0000313" key="2">
    <source>
        <dbReference type="Proteomes" id="UP000595437"/>
    </source>
</evidence>
<organism evidence="1 2">
    <name type="scientific">Caligus rogercresseyi</name>
    <name type="common">Sea louse</name>
    <dbReference type="NCBI Taxonomy" id="217165"/>
    <lineage>
        <taxon>Eukaryota</taxon>
        <taxon>Metazoa</taxon>
        <taxon>Ecdysozoa</taxon>
        <taxon>Arthropoda</taxon>
        <taxon>Crustacea</taxon>
        <taxon>Multicrustacea</taxon>
        <taxon>Hexanauplia</taxon>
        <taxon>Copepoda</taxon>
        <taxon>Siphonostomatoida</taxon>
        <taxon>Caligidae</taxon>
        <taxon>Caligus</taxon>
    </lineage>
</organism>
<protein>
    <submittedName>
        <fullName evidence="1">FYVE_ RhoGEF and PH domaincontaining protein 4like</fullName>
    </submittedName>
</protein>
<sequence>MRERMENWSGSNQRIGDILSSSPRSLKCIRSTSRTLGVPFISSITFIIKTPNSLGSWMTF</sequence>